<dbReference type="Pfam" id="PF01597">
    <property type="entry name" value="GCV_H"/>
    <property type="match status" value="1"/>
</dbReference>
<protein>
    <submittedName>
        <fullName evidence="4">Unannotated protein</fullName>
    </submittedName>
</protein>
<dbReference type="InterPro" id="IPR000089">
    <property type="entry name" value="Biotin_lipoyl"/>
</dbReference>
<dbReference type="InterPro" id="IPR033753">
    <property type="entry name" value="GCV_H/Fam206"/>
</dbReference>
<dbReference type="PROSITE" id="PS50968">
    <property type="entry name" value="BIOTINYL_LIPOYL"/>
    <property type="match status" value="1"/>
</dbReference>
<gene>
    <name evidence="4" type="ORF">UFOPK3608_00041</name>
</gene>
<dbReference type="PANTHER" id="PTHR11715">
    <property type="entry name" value="GLYCINE CLEAVAGE SYSTEM H PROTEIN"/>
    <property type="match status" value="1"/>
</dbReference>
<dbReference type="PANTHER" id="PTHR11715:SF3">
    <property type="entry name" value="GLYCINE CLEAVAGE SYSTEM H PROTEIN-RELATED"/>
    <property type="match status" value="1"/>
</dbReference>
<feature type="domain" description="Lipoyl-binding" evidence="3">
    <location>
        <begin position="24"/>
        <end position="106"/>
    </location>
</feature>
<evidence type="ECO:0000313" key="4">
    <source>
        <dbReference type="EMBL" id="CAB4895688.1"/>
    </source>
</evidence>
<dbReference type="AlphaFoldDB" id="A0A6J7FP36"/>
<accession>A0A6J7FP36</accession>
<dbReference type="CDD" id="cd06848">
    <property type="entry name" value="GCS_H"/>
    <property type="match status" value="1"/>
</dbReference>
<dbReference type="GO" id="GO:0009249">
    <property type="term" value="P:protein lipoylation"/>
    <property type="evidence" value="ECO:0007669"/>
    <property type="project" value="TreeGrafter"/>
</dbReference>
<keyword evidence="2" id="KW-0450">Lipoyl</keyword>
<dbReference type="InterPro" id="IPR017453">
    <property type="entry name" value="GCV_H_sub"/>
</dbReference>
<sequence length="127" mass="13923">MSNVPESLRYTKEHEWVQEISPNKFRIGITDYAQAALGDIVYIQLPKIGAEVLANAVCGEVESTKSVSEIYAPITGKVILVNEKLDTNPEVINADPYGNGWIAEIEISTPSLQEKLLSAADYQNITA</sequence>
<dbReference type="GO" id="GO:0005960">
    <property type="term" value="C:glycine cleavage complex"/>
    <property type="evidence" value="ECO:0007669"/>
    <property type="project" value="InterPro"/>
</dbReference>
<reference evidence="4" key="1">
    <citation type="submission" date="2020-05" db="EMBL/GenBank/DDBJ databases">
        <authorList>
            <person name="Chiriac C."/>
            <person name="Salcher M."/>
            <person name="Ghai R."/>
            <person name="Kavagutti S V."/>
        </authorList>
    </citation>
    <scope>NUCLEOTIDE SEQUENCE</scope>
</reference>
<evidence type="ECO:0000259" key="3">
    <source>
        <dbReference type="PROSITE" id="PS50968"/>
    </source>
</evidence>
<dbReference type="EMBL" id="CAFBMP010000001">
    <property type="protein sequence ID" value="CAB4895688.1"/>
    <property type="molecule type" value="Genomic_DNA"/>
</dbReference>
<dbReference type="InterPro" id="IPR011053">
    <property type="entry name" value="Single_hybrid_motif"/>
</dbReference>
<dbReference type="NCBIfam" id="TIGR00527">
    <property type="entry name" value="gcvH"/>
    <property type="match status" value="1"/>
</dbReference>
<dbReference type="InterPro" id="IPR003016">
    <property type="entry name" value="2-oxoA_DH_lipoyl-BS"/>
</dbReference>
<dbReference type="NCBIfam" id="NF002270">
    <property type="entry name" value="PRK01202.1"/>
    <property type="match status" value="1"/>
</dbReference>
<dbReference type="SUPFAM" id="SSF51230">
    <property type="entry name" value="Single hybrid motif"/>
    <property type="match status" value="1"/>
</dbReference>
<organism evidence="4">
    <name type="scientific">freshwater metagenome</name>
    <dbReference type="NCBI Taxonomy" id="449393"/>
    <lineage>
        <taxon>unclassified sequences</taxon>
        <taxon>metagenomes</taxon>
        <taxon>ecological metagenomes</taxon>
    </lineage>
</organism>
<evidence type="ECO:0000256" key="2">
    <source>
        <dbReference type="ARBA" id="ARBA00022823"/>
    </source>
</evidence>
<comment type="similarity">
    <text evidence="1">Belongs to the GcvH family.</text>
</comment>
<dbReference type="PROSITE" id="PS00189">
    <property type="entry name" value="LIPOYL"/>
    <property type="match status" value="1"/>
</dbReference>
<name>A0A6J7FP36_9ZZZZ</name>
<dbReference type="GO" id="GO:0005829">
    <property type="term" value="C:cytosol"/>
    <property type="evidence" value="ECO:0007669"/>
    <property type="project" value="TreeGrafter"/>
</dbReference>
<evidence type="ECO:0000256" key="1">
    <source>
        <dbReference type="ARBA" id="ARBA00009249"/>
    </source>
</evidence>
<dbReference type="Gene3D" id="2.40.50.100">
    <property type="match status" value="1"/>
</dbReference>
<proteinExistence type="inferred from homology"/>
<dbReference type="HAMAP" id="MF_00272">
    <property type="entry name" value="GcvH"/>
    <property type="match status" value="1"/>
</dbReference>
<dbReference type="InterPro" id="IPR002930">
    <property type="entry name" value="GCV_H"/>
</dbReference>
<dbReference type="GO" id="GO:0019464">
    <property type="term" value="P:glycine decarboxylation via glycine cleavage system"/>
    <property type="evidence" value="ECO:0007669"/>
    <property type="project" value="InterPro"/>
</dbReference>